<dbReference type="InterPro" id="IPR002401">
    <property type="entry name" value="Cyt_P450_E_grp-I"/>
</dbReference>
<name>A0A411KVC1_9CILI</name>
<keyword evidence="6 9" id="KW-0503">Monooxygenase</keyword>
<evidence type="ECO:0000256" key="7">
    <source>
        <dbReference type="PIRSR" id="PIRSR602401-1"/>
    </source>
</evidence>
<dbReference type="PRINTS" id="PR00463">
    <property type="entry name" value="EP450I"/>
</dbReference>
<dbReference type="EMBL" id="MH427329">
    <property type="protein sequence ID" value="QBC88372.1"/>
    <property type="molecule type" value="mRNA"/>
</dbReference>
<proteinExistence type="evidence at transcript level"/>
<dbReference type="GO" id="GO:0016705">
    <property type="term" value="F:oxidoreductase activity, acting on paired donors, with incorporation or reduction of molecular oxygen"/>
    <property type="evidence" value="ECO:0007669"/>
    <property type="project" value="InterPro"/>
</dbReference>
<evidence type="ECO:0000256" key="1">
    <source>
        <dbReference type="ARBA" id="ARBA00010617"/>
    </source>
</evidence>
<evidence type="ECO:0000256" key="5">
    <source>
        <dbReference type="ARBA" id="ARBA00023004"/>
    </source>
</evidence>
<evidence type="ECO:0000256" key="4">
    <source>
        <dbReference type="ARBA" id="ARBA00023002"/>
    </source>
</evidence>
<dbReference type="InterPro" id="IPR001128">
    <property type="entry name" value="Cyt_P450"/>
</dbReference>
<comment type="cofactor">
    <cofactor evidence="7">
        <name>heme</name>
        <dbReference type="ChEBI" id="CHEBI:30413"/>
    </cofactor>
</comment>
<protein>
    <submittedName>
        <fullName evidence="9">Cytochrome P450 family monooxygenase</fullName>
    </submittedName>
</protein>
<reference evidence="9" key="1">
    <citation type="submission" date="2018-06" db="EMBL/GenBank/DDBJ databases">
        <title>Oxidation-reduction process in Philasterides dicentrarchi.</title>
        <authorList>
            <person name="deFelipe A."/>
            <person name="Folgueira I."/>
            <person name="Lamas J."/>
            <person name="Leiro J."/>
        </authorList>
    </citation>
    <scope>NUCLEOTIDE SEQUENCE</scope>
</reference>
<dbReference type="SUPFAM" id="SSF48264">
    <property type="entry name" value="Cytochrome P450"/>
    <property type="match status" value="1"/>
</dbReference>
<dbReference type="PANTHER" id="PTHR24291:SF50">
    <property type="entry name" value="BIFUNCTIONAL ALBAFLAVENONE MONOOXYGENASE_TERPENE SYNTHASE"/>
    <property type="match status" value="1"/>
</dbReference>
<dbReference type="AlphaFoldDB" id="A0A411KVC1"/>
<keyword evidence="5 7" id="KW-0408">Iron</keyword>
<comment type="similarity">
    <text evidence="1">Belongs to the cytochrome P450 family.</text>
</comment>
<keyword evidence="8" id="KW-1133">Transmembrane helix</keyword>
<feature type="binding site" description="axial binding residue" evidence="7">
    <location>
        <position position="468"/>
    </location>
    <ligand>
        <name>heme</name>
        <dbReference type="ChEBI" id="CHEBI:30413"/>
    </ligand>
    <ligandPart>
        <name>Fe</name>
        <dbReference type="ChEBI" id="CHEBI:18248"/>
    </ligandPart>
</feature>
<keyword evidence="8" id="KW-0812">Transmembrane</keyword>
<dbReference type="PANTHER" id="PTHR24291">
    <property type="entry name" value="CYTOCHROME P450 FAMILY 4"/>
    <property type="match status" value="1"/>
</dbReference>
<evidence type="ECO:0000256" key="6">
    <source>
        <dbReference type="ARBA" id="ARBA00023033"/>
    </source>
</evidence>
<dbReference type="InterPro" id="IPR050196">
    <property type="entry name" value="Cytochrome_P450_Monoox"/>
</dbReference>
<dbReference type="GO" id="GO:0005506">
    <property type="term" value="F:iron ion binding"/>
    <property type="evidence" value="ECO:0007669"/>
    <property type="project" value="InterPro"/>
</dbReference>
<dbReference type="Gene3D" id="1.10.630.10">
    <property type="entry name" value="Cytochrome P450"/>
    <property type="match status" value="1"/>
</dbReference>
<keyword evidence="3 7" id="KW-0479">Metal-binding</keyword>
<keyword evidence="8" id="KW-0472">Membrane</keyword>
<dbReference type="Pfam" id="PF00067">
    <property type="entry name" value="p450"/>
    <property type="match status" value="1"/>
</dbReference>
<accession>A0A411KVC1</accession>
<dbReference type="GO" id="GO:0020037">
    <property type="term" value="F:heme binding"/>
    <property type="evidence" value="ECO:0007669"/>
    <property type="project" value="InterPro"/>
</dbReference>
<evidence type="ECO:0000256" key="8">
    <source>
        <dbReference type="SAM" id="Phobius"/>
    </source>
</evidence>
<evidence type="ECO:0000256" key="2">
    <source>
        <dbReference type="ARBA" id="ARBA00022617"/>
    </source>
</evidence>
<evidence type="ECO:0000313" key="9">
    <source>
        <dbReference type="EMBL" id="QBC88372.1"/>
    </source>
</evidence>
<dbReference type="InterPro" id="IPR036396">
    <property type="entry name" value="Cyt_P450_sf"/>
</dbReference>
<evidence type="ECO:0000256" key="3">
    <source>
        <dbReference type="ARBA" id="ARBA00022723"/>
    </source>
</evidence>
<organism evidence="9">
    <name type="scientific">Philasterides dicentrarchi</name>
    <dbReference type="NCBI Taxonomy" id="282688"/>
    <lineage>
        <taxon>Eukaryota</taxon>
        <taxon>Sar</taxon>
        <taxon>Alveolata</taxon>
        <taxon>Ciliophora</taxon>
        <taxon>Intramacronucleata</taxon>
        <taxon>Oligohymenophorea</taxon>
        <taxon>Scuticociliatia</taxon>
        <taxon>Philasterida</taxon>
        <taxon>Philasteridae</taxon>
        <taxon>Philasterides</taxon>
    </lineage>
</organism>
<dbReference type="GO" id="GO:0004497">
    <property type="term" value="F:monooxygenase activity"/>
    <property type="evidence" value="ECO:0007669"/>
    <property type="project" value="UniProtKB-KW"/>
</dbReference>
<keyword evidence="2 7" id="KW-0349">Heme</keyword>
<feature type="transmembrane region" description="Helical" evidence="8">
    <location>
        <begin position="6"/>
        <end position="24"/>
    </location>
</feature>
<sequence length="523" mass="61698">MTSIALTLGLFICFLILNFIYKLFRPYYIMLKWKKQYGDKVEYYFHPINGSKHKPKESLEKFNDDHYWVVDIVNRNPNVQLIISNYMGKVMIILLNPDLIREQAQNQRFYERRGLEQVWLSHKLLTLSLFGDISFDKWKKQKAILSPVFHFDNLKSKVEIIKEVTAKEVEKYKKLYTVNDGNIKWDLENELKDITGEVVVKSFFGKEYNGTIKDPNGAKELSISEYFVNTMQQLTVYSMSMKHLMKRTFLGKYISDKFFLSQEQKQMIKKVEVMRQVLDNIVEEKINSFDPNKTNIDLSEIYISAFLNQKQGEQYPITKEEIVHQFIAFHITGAGTTANLASKLIYFLGLYPEVKAKVEKEISDVFASTDDINFENLKKLVYVQAYMKEVLRYFGTVSKSMMRESMKRQQIGGFTIEKGWIVQSFIHQMMRSHHYFPEPDDFRPERFLEKYTDIQKVYTPFHQGSQNCIGQHLAEMEAKIILIYFVKNFEISCPYKSHADIKIIQSTTYRSIDPYLCQIKLKK</sequence>
<keyword evidence="4" id="KW-0560">Oxidoreductase</keyword>